<organism evidence="2 3">
    <name type="scientific">Nitzschia inconspicua</name>
    <dbReference type="NCBI Taxonomy" id="303405"/>
    <lineage>
        <taxon>Eukaryota</taxon>
        <taxon>Sar</taxon>
        <taxon>Stramenopiles</taxon>
        <taxon>Ochrophyta</taxon>
        <taxon>Bacillariophyta</taxon>
        <taxon>Bacillariophyceae</taxon>
        <taxon>Bacillariophycidae</taxon>
        <taxon>Bacillariales</taxon>
        <taxon>Bacillariaceae</taxon>
        <taxon>Nitzschia</taxon>
    </lineage>
</organism>
<reference evidence="2" key="2">
    <citation type="submission" date="2021-04" db="EMBL/GenBank/DDBJ databases">
        <authorList>
            <person name="Podell S."/>
        </authorList>
    </citation>
    <scope>NUCLEOTIDE SEQUENCE</scope>
    <source>
        <strain evidence="2">Hildebrandi</strain>
    </source>
</reference>
<evidence type="ECO:0000256" key="1">
    <source>
        <dbReference type="SAM" id="MobiDB-lite"/>
    </source>
</evidence>
<feature type="compositionally biased region" description="Pro residues" evidence="1">
    <location>
        <begin position="118"/>
        <end position="129"/>
    </location>
</feature>
<dbReference type="EMBL" id="JAGRRH010000013">
    <property type="protein sequence ID" value="KAG7359562.1"/>
    <property type="molecule type" value="Genomic_DNA"/>
</dbReference>
<sequence>MKFTPVEWSPHICTQPTKESNDTIEKSDDAEVVSVESSSTSSPIRRRDSLGSFSNSSSIKSSEDSFLDDPSICFQALSLDPSEESLLPSMVEAVPSKMSPTKRRVVKAIRISREQPPRQQPQTPPPPQDVSPLSISSYNGDDEDISISLEERKKPCFTTTERITKPRSVFPGTPSSGNCLGSPSLQVQVSANLARPTLARSKRQRAGSELAMADAVASCAQSDSRSKKRRLNRNRAMTAQEFDSVLSQIDIPGSL</sequence>
<dbReference type="AlphaFoldDB" id="A0A9K3PTW6"/>
<evidence type="ECO:0000313" key="2">
    <source>
        <dbReference type="EMBL" id="KAG7359562.1"/>
    </source>
</evidence>
<proteinExistence type="predicted"/>
<gene>
    <name evidence="2" type="ORF">IV203_034660</name>
</gene>
<accession>A0A9K3PTW6</accession>
<feature type="compositionally biased region" description="Low complexity" evidence="1">
    <location>
        <begin position="32"/>
        <end position="43"/>
    </location>
</feature>
<protein>
    <submittedName>
        <fullName evidence="2">Uncharacterized protein</fullName>
    </submittedName>
</protein>
<feature type="region of interest" description="Disordered" evidence="1">
    <location>
        <begin position="90"/>
        <end position="147"/>
    </location>
</feature>
<dbReference type="Proteomes" id="UP000693970">
    <property type="component" value="Unassembled WGS sequence"/>
</dbReference>
<name>A0A9K3PTW6_9STRA</name>
<keyword evidence="3" id="KW-1185">Reference proteome</keyword>
<evidence type="ECO:0000313" key="3">
    <source>
        <dbReference type="Proteomes" id="UP000693970"/>
    </source>
</evidence>
<feature type="region of interest" description="Disordered" evidence="1">
    <location>
        <begin position="1"/>
        <end position="66"/>
    </location>
</feature>
<comment type="caution">
    <text evidence="2">The sequence shown here is derived from an EMBL/GenBank/DDBJ whole genome shotgun (WGS) entry which is preliminary data.</text>
</comment>
<feature type="compositionally biased region" description="Basic and acidic residues" evidence="1">
    <location>
        <begin position="19"/>
        <end position="29"/>
    </location>
</feature>
<reference evidence="2" key="1">
    <citation type="journal article" date="2021" name="Sci. Rep.">
        <title>Diploid genomic architecture of Nitzschia inconspicua, an elite biomass production diatom.</title>
        <authorList>
            <person name="Oliver A."/>
            <person name="Podell S."/>
            <person name="Pinowska A."/>
            <person name="Traller J.C."/>
            <person name="Smith S.R."/>
            <person name="McClure R."/>
            <person name="Beliaev A."/>
            <person name="Bohutskyi P."/>
            <person name="Hill E.A."/>
            <person name="Rabines A."/>
            <person name="Zheng H."/>
            <person name="Allen L.Z."/>
            <person name="Kuo A."/>
            <person name="Grigoriev I.V."/>
            <person name="Allen A.E."/>
            <person name="Hazlebeck D."/>
            <person name="Allen E.E."/>
        </authorList>
    </citation>
    <scope>NUCLEOTIDE SEQUENCE</scope>
    <source>
        <strain evidence="2">Hildebrandi</strain>
    </source>
</reference>
<feature type="compositionally biased region" description="Low complexity" evidence="1">
    <location>
        <begin position="50"/>
        <end position="60"/>
    </location>
</feature>